<dbReference type="EMBL" id="JAJJMA010003626">
    <property type="protein sequence ID" value="MCL7021696.1"/>
    <property type="molecule type" value="Genomic_DNA"/>
</dbReference>
<feature type="non-terminal residue" evidence="10">
    <location>
        <position position="1"/>
    </location>
</feature>
<feature type="transmembrane region" description="Helical" evidence="9">
    <location>
        <begin position="51"/>
        <end position="70"/>
    </location>
</feature>
<dbReference type="GO" id="GO:0015743">
    <property type="term" value="P:malate transport"/>
    <property type="evidence" value="ECO:0007669"/>
    <property type="project" value="InterPro"/>
</dbReference>
<evidence type="ECO:0000256" key="5">
    <source>
        <dbReference type="ARBA" id="ARBA00022989"/>
    </source>
</evidence>
<keyword evidence="3" id="KW-0813">Transport</keyword>
<feature type="transmembrane region" description="Helical" evidence="9">
    <location>
        <begin position="108"/>
        <end position="128"/>
    </location>
</feature>
<evidence type="ECO:0000256" key="4">
    <source>
        <dbReference type="ARBA" id="ARBA00022692"/>
    </source>
</evidence>
<feature type="transmembrane region" description="Helical" evidence="9">
    <location>
        <begin position="134"/>
        <end position="153"/>
    </location>
</feature>
<dbReference type="InterPro" id="IPR020966">
    <property type="entry name" value="ALMT"/>
</dbReference>
<protein>
    <recommendedName>
        <fullName evidence="13">Aluminum-activated malate transporter</fullName>
    </recommendedName>
</protein>
<feature type="transmembrane region" description="Helical" evidence="9">
    <location>
        <begin position="82"/>
        <end position="101"/>
    </location>
</feature>
<proteinExistence type="inferred from homology"/>
<dbReference type="EMBL" id="JAJJMA010226936">
    <property type="protein sequence ID" value="MCL7041738.1"/>
    <property type="molecule type" value="Genomic_DNA"/>
</dbReference>
<feature type="transmembrane region" description="Helical" evidence="9">
    <location>
        <begin position="193"/>
        <end position="214"/>
    </location>
</feature>
<keyword evidence="7 9" id="KW-0472">Membrane</keyword>
<keyword evidence="4 9" id="KW-0812">Transmembrane</keyword>
<evidence type="ECO:0000256" key="7">
    <source>
        <dbReference type="ARBA" id="ARBA00023136"/>
    </source>
</evidence>
<reference evidence="10" key="1">
    <citation type="submission" date="2022-03" db="EMBL/GenBank/DDBJ databases">
        <title>A functionally conserved STORR gene fusion in Papaver species that diverged 16.8 million years ago.</title>
        <authorList>
            <person name="Catania T."/>
        </authorList>
    </citation>
    <scope>NUCLEOTIDE SEQUENCE</scope>
    <source>
        <strain evidence="10">S-191538</strain>
    </source>
</reference>
<keyword evidence="8" id="KW-0407">Ion channel</keyword>
<dbReference type="Proteomes" id="UP001177140">
    <property type="component" value="Unassembled WGS sequence"/>
</dbReference>
<comment type="subcellular location">
    <subcellularLocation>
        <location evidence="1">Membrane</location>
        <topology evidence="1">Multi-pass membrane protein</topology>
    </subcellularLocation>
</comment>
<comment type="caution">
    <text evidence="10">The sequence shown here is derived from an EMBL/GenBank/DDBJ whole genome shotgun (WGS) entry which is preliminary data.</text>
</comment>
<evidence type="ECO:0000256" key="9">
    <source>
        <dbReference type="SAM" id="Phobius"/>
    </source>
</evidence>
<dbReference type="GO" id="GO:0034220">
    <property type="term" value="P:monoatomic ion transmembrane transport"/>
    <property type="evidence" value="ECO:0007669"/>
    <property type="project" value="UniProtKB-KW"/>
</dbReference>
<evidence type="ECO:0000313" key="11">
    <source>
        <dbReference type="EMBL" id="MCL7041738.1"/>
    </source>
</evidence>
<evidence type="ECO:0000256" key="6">
    <source>
        <dbReference type="ARBA" id="ARBA00023065"/>
    </source>
</evidence>
<evidence type="ECO:0000256" key="1">
    <source>
        <dbReference type="ARBA" id="ARBA00004141"/>
    </source>
</evidence>
<comment type="similarity">
    <text evidence="2">Belongs to the aromatic acid exporter (TC 2.A.85) family.</text>
</comment>
<dbReference type="PANTHER" id="PTHR31086">
    <property type="entry name" value="ALUMINUM-ACTIVATED MALATE TRANSPORTER 10"/>
    <property type="match status" value="1"/>
</dbReference>
<keyword evidence="6" id="KW-0406">Ion transport</keyword>
<sequence>MEIGSAANQEKAGVMARGWWWIVALPQKFQEKVVGVANKIKKLGKDDPRRITHSIKVGLALSLVSLFYYFRPLYDDFGDAAIWAVLTVVVVFEFSVGATLGKGINRGIATLCAGALGVGAHHLANLAGEEGEPILLGILVFILAAATTYTRFFPGIKARYDYGMVIFILTFSLVTVSGYRIEKILVLAHQRLSTILIGGSTCVIVSIVVCPVWAGEDLHKLTALNMEKLADFLEGFGAEYFGQERDDGESFVKDDNKKMFHQAYKSVLNSKTTEESL</sequence>
<feature type="transmembrane region" description="Helical" evidence="9">
    <location>
        <begin position="160"/>
        <end position="181"/>
    </location>
</feature>
<dbReference type="AlphaFoldDB" id="A0AA41UW34"/>
<dbReference type="Pfam" id="PF11744">
    <property type="entry name" value="ALMT"/>
    <property type="match status" value="1"/>
</dbReference>
<organism evidence="10 12">
    <name type="scientific">Papaver nudicaule</name>
    <name type="common">Iceland poppy</name>
    <dbReference type="NCBI Taxonomy" id="74823"/>
    <lineage>
        <taxon>Eukaryota</taxon>
        <taxon>Viridiplantae</taxon>
        <taxon>Streptophyta</taxon>
        <taxon>Embryophyta</taxon>
        <taxon>Tracheophyta</taxon>
        <taxon>Spermatophyta</taxon>
        <taxon>Magnoliopsida</taxon>
        <taxon>Ranunculales</taxon>
        <taxon>Papaveraceae</taxon>
        <taxon>Papaveroideae</taxon>
        <taxon>Papaver</taxon>
    </lineage>
</organism>
<evidence type="ECO:0000256" key="8">
    <source>
        <dbReference type="ARBA" id="ARBA00023303"/>
    </source>
</evidence>
<gene>
    <name evidence="11" type="ORF">MKW94_020844</name>
    <name evidence="10" type="ORF">MKW94_028777</name>
</gene>
<dbReference type="GO" id="GO:0016020">
    <property type="term" value="C:membrane"/>
    <property type="evidence" value="ECO:0007669"/>
    <property type="project" value="UniProtKB-SubCell"/>
</dbReference>
<evidence type="ECO:0000313" key="10">
    <source>
        <dbReference type="EMBL" id="MCL7021696.1"/>
    </source>
</evidence>
<name>A0AA41UW34_PAPNU</name>
<keyword evidence="5 9" id="KW-1133">Transmembrane helix</keyword>
<evidence type="ECO:0000313" key="12">
    <source>
        <dbReference type="Proteomes" id="UP001177140"/>
    </source>
</evidence>
<keyword evidence="12" id="KW-1185">Reference proteome</keyword>
<evidence type="ECO:0000256" key="3">
    <source>
        <dbReference type="ARBA" id="ARBA00022448"/>
    </source>
</evidence>
<accession>A0AA41UW34</accession>
<evidence type="ECO:0008006" key="13">
    <source>
        <dbReference type="Google" id="ProtNLM"/>
    </source>
</evidence>
<evidence type="ECO:0000256" key="2">
    <source>
        <dbReference type="ARBA" id="ARBA00007079"/>
    </source>
</evidence>